<dbReference type="InterPro" id="IPR008979">
    <property type="entry name" value="Galactose-bd-like_sf"/>
</dbReference>
<dbReference type="AlphaFoldDB" id="A0AAD2CH13"/>
<dbReference type="Proteomes" id="UP001295423">
    <property type="component" value="Unassembled WGS sequence"/>
</dbReference>
<comment type="caution">
    <text evidence="1">The sequence shown here is derived from an EMBL/GenBank/DDBJ whole genome shotgun (WGS) entry which is preliminary data.</text>
</comment>
<reference evidence="1" key="1">
    <citation type="submission" date="2023-08" db="EMBL/GenBank/DDBJ databases">
        <authorList>
            <person name="Audoor S."/>
            <person name="Bilcke G."/>
        </authorList>
    </citation>
    <scope>NUCLEOTIDE SEQUENCE</scope>
</reference>
<dbReference type="EMBL" id="CAKOGP040000001">
    <property type="protein sequence ID" value="CAJ1916838.1"/>
    <property type="molecule type" value="Genomic_DNA"/>
</dbReference>
<gene>
    <name evidence="1" type="ORF">CYCCA115_LOCUS762</name>
</gene>
<proteinExistence type="predicted"/>
<protein>
    <submittedName>
        <fullName evidence="1">Uncharacterized protein</fullName>
    </submittedName>
</protein>
<keyword evidence="2" id="KW-1185">Reference proteome</keyword>
<accession>A0AAD2CH13</accession>
<evidence type="ECO:0000313" key="1">
    <source>
        <dbReference type="EMBL" id="CAJ1916838.1"/>
    </source>
</evidence>
<organism evidence="1 2">
    <name type="scientific">Cylindrotheca closterium</name>
    <dbReference type="NCBI Taxonomy" id="2856"/>
    <lineage>
        <taxon>Eukaryota</taxon>
        <taxon>Sar</taxon>
        <taxon>Stramenopiles</taxon>
        <taxon>Ochrophyta</taxon>
        <taxon>Bacillariophyta</taxon>
        <taxon>Bacillariophyceae</taxon>
        <taxon>Bacillariophycidae</taxon>
        <taxon>Bacillariales</taxon>
        <taxon>Bacillariaceae</taxon>
        <taxon>Cylindrotheca</taxon>
    </lineage>
</organism>
<sequence length="206" mass="23641">MSDHSTEPLILQEMACSYRELCKLISSIPEMRNQPEEIVLKVTDFFRVEPVVPDDVIAVNASSHDKRHPLEECLTPNTNTWWISGFGSMLWGKGEEFVEFELAKTVCRLSTFKIEIPPLPAGPLSAKTLRLDRKKSDGSWEQCSPVWTVQNRTGLQSFELDVPVDTRYCRVVCLSNQISQFFEGQVQEDVITFEYMCVGYFCVRFE</sequence>
<evidence type="ECO:0000313" key="2">
    <source>
        <dbReference type="Proteomes" id="UP001295423"/>
    </source>
</evidence>
<name>A0AAD2CH13_9STRA</name>
<dbReference type="SUPFAM" id="SSF49785">
    <property type="entry name" value="Galactose-binding domain-like"/>
    <property type="match status" value="1"/>
</dbReference>
<dbReference type="Gene3D" id="2.60.120.260">
    <property type="entry name" value="Galactose-binding domain-like"/>
    <property type="match status" value="1"/>
</dbReference>